<proteinExistence type="predicted"/>
<keyword evidence="2" id="KW-1185">Reference proteome</keyword>
<accession>A0ABY9LGJ4</accession>
<organism evidence="1 2">
    <name type="scientific">Streptococcus didelphis</name>
    <dbReference type="NCBI Taxonomy" id="102886"/>
    <lineage>
        <taxon>Bacteria</taxon>
        <taxon>Bacillati</taxon>
        <taxon>Bacillota</taxon>
        <taxon>Bacilli</taxon>
        <taxon>Lactobacillales</taxon>
        <taxon>Streptococcaceae</taxon>
        <taxon>Streptococcus</taxon>
    </lineage>
</organism>
<evidence type="ECO:0000313" key="1">
    <source>
        <dbReference type="EMBL" id="WMB27955.1"/>
    </source>
</evidence>
<dbReference type="EMBL" id="CP110509">
    <property type="protein sequence ID" value="WMB27955.1"/>
    <property type="molecule type" value="Genomic_DNA"/>
</dbReference>
<evidence type="ECO:0000313" key="2">
    <source>
        <dbReference type="Proteomes" id="UP001238096"/>
    </source>
</evidence>
<dbReference type="RefSeq" id="WP_306675799.1">
    <property type="nucleotide sequence ID" value="NZ_CP110509.1"/>
</dbReference>
<sequence length="108" mass="12938">MIFRKQVLHKFPIENGFVEIVHQIVNQEDTMPVLMIDGQGYIQKSHFDAIKEYQMEQYRDLYAKTAIFVEDIVELLTSDKGKPEKINLYFKDGDKRDYYFTMLNNYPF</sequence>
<protein>
    <submittedName>
        <fullName evidence="1">Uncharacterized protein</fullName>
    </submittedName>
</protein>
<reference evidence="2" key="1">
    <citation type="submission" date="2022-10" db="EMBL/GenBank/DDBJ databases">
        <title>Streptococcus didelphis as causative of fatal infections in opossums (Didelphis albiventris).</title>
        <authorList>
            <person name="Breyer G.M."/>
            <person name="Da Silva M.E.R.J."/>
            <person name="Siqueira F.M."/>
        </authorList>
    </citation>
    <scope>NUCLEOTIDE SEQUENCE [LARGE SCALE GENOMIC DNA]</scope>
    <source>
        <strain evidence="2">LBVP101/21</strain>
    </source>
</reference>
<name>A0ABY9LGJ4_9STRE</name>
<dbReference type="Proteomes" id="UP001238096">
    <property type="component" value="Chromosome"/>
</dbReference>
<gene>
    <name evidence="1" type="ORF">N1496_08060</name>
</gene>